<dbReference type="GO" id="GO:0009450">
    <property type="term" value="P:gamma-aminobutyric acid catabolic process"/>
    <property type="evidence" value="ECO:0007669"/>
    <property type="project" value="TreeGrafter"/>
</dbReference>
<protein>
    <recommendedName>
        <fullName evidence="2">Aldehyde dehydrogenase domain-containing protein</fullName>
    </recommendedName>
</protein>
<evidence type="ECO:0000256" key="1">
    <source>
        <dbReference type="ARBA" id="ARBA00023002"/>
    </source>
</evidence>
<dbReference type="SUPFAM" id="SSF53720">
    <property type="entry name" value="ALDH-like"/>
    <property type="match status" value="1"/>
</dbReference>
<evidence type="ECO:0000313" key="3">
    <source>
        <dbReference type="EMBL" id="OJJ30630.1"/>
    </source>
</evidence>
<gene>
    <name evidence="3" type="ORF">ASPWEDRAFT_164983</name>
</gene>
<dbReference type="PANTHER" id="PTHR43353">
    <property type="entry name" value="SUCCINATE-SEMIALDEHYDE DEHYDROGENASE, MITOCHONDRIAL"/>
    <property type="match status" value="1"/>
</dbReference>
<accession>A0A1L9R6U5</accession>
<keyword evidence="1" id="KW-0560">Oxidoreductase</keyword>
<dbReference type="Proteomes" id="UP000184383">
    <property type="component" value="Unassembled WGS sequence"/>
</dbReference>
<dbReference type="GeneID" id="63745746"/>
<dbReference type="InterPro" id="IPR016163">
    <property type="entry name" value="Ald_DH_C"/>
</dbReference>
<dbReference type="STRING" id="1073089.A0A1L9R6U5"/>
<dbReference type="EMBL" id="KV878217">
    <property type="protein sequence ID" value="OJJ30630.1"/>
    <property type="molecule type" value="Genomic_DNA"/>
</dbReference>
<dbReference type="GO" id="GO:0004777">
    <property type="term" value="F:succinate-semialdehyde dehydrogenase (NAD+) activity"/>
    <property type="evidence" value="ECO:0007669"/>
    <property type="project" value="TreeGrafter"/>
</dbReference>
<evidence type="ECO:0000259" key="2">
    <source>
        <dbReference type="Pfam" id="PF00171"/>
    </source>
</evidence>
<dbReference type="InterPro" id="IPR015590">
    <property type="entry name" value="Aldehyde_DH_dom"/>
</dbReference>
<dbReference type="VEuPathDB" id="FungiDB:ASPWEDRAFT_164983"/>
<dbReference type="OrthoDB" id="310895at2759"/>
<evidence type="ECO:0000313" key="4">
    <source>
        <dbReference type="Proteomes" id="UP000184383"/>
    </source>
</evidence>
<dbReference type="PANTHER" id="PTHR43353:SF6">
    <property type="entry name" value="CYTOPLASMIC ALDEHYDE DEHYDROGENASE (EUROFUNG)"/>
    <property type="match status" value="1"/>
</dbReference>
<reference evidence="4" key="1">
    <citation type="journal article" date="2017" name="Genome Biol.">
        <title>Comparative genomics reveals high biological diversity and specific adaptations in the industrially and medically important fungal genus Aspergillus.</title>
        <authorList>
            <person name="de Vries R.P."/>
            <person name="Riley R."/>
            <person name="Wiebenga A."/>
            <person name="Aguilar-Osorio G."/>
            <person name="Amillis S."/>
            <person name="Uchima C.A."/>
            <person name="Anderluh G."/>
            <person name="Asadollahi M."/>
            <person name="Askin M."/>
            <person name="Barry K."/>
            <person name="Battaglia E."/>
            <person name="Bayram O."/>
            <person name="Benocci T."/>
            <person name="Braus-Stromeyer S.A."/>
            <person name="Caldana C."/>
            <person name="Canovas D."/>
            <person name="Cerqueira G.C."/>
            <person name="Chen F."/>
            <person name="Chen W."/>
            <person name="Choi C."/>
            <person name="Clum A."/>
            <person name="Dos Santos R.A."/>
            <person name="Damasio A.R."/>
            <person name="Diallinas G."/>
            <person name="Emri T."/>
            <person name="Fekete E."/>
            <person name="Flipphi M."/>
            <person name="Freyberg S."/>
            <person name="Gallo A."/>
            <person name="Gournas C."/>
            <person name="Habgood R."/>
            <person name="Hainaut M."/>
            <person name="Harispe M.L."/>
            <person name="Henrissat B."/>
            <person name="Hilden K.S."/>
            <person name="Hope R."/>
            <person name="Hossain A."/>
            <person name="Karabika E."/>
            <person name="Karaffa L."/>
            <person name="Karanyi Z."/>
            <person name="Krasevec N."/>
            <person name="Kuo A."/>
            <person name="Kusch H."/>
            <person name="LaButti K."/>
            <person name="Lagendijk E.L."/>
            <person name="Lapidus A."/>
            <person name="Levasseur A."/>
            <person name="Lindquist E."/>
            <person name="Lipzen A."/>
            <person name="Logrieco A.F."/>
            <person name="MacCabe A."/>
            <person name="Maekelae M.R."/>
            <person name="Malavazi I."/>
            <person name="Melin P."/>
            <person name="Meyer V."/>
            <person name="Mielnichuk N."/>
            <person name="Miskei M."/>
            <person name="Molnar A.P."/>
            <person name="Mule G."/>
            <person name="Ngan C.Y."/>
            <person name="Orejas M."/>
            <person name="Orosz E."/>
            <person name="Ouedraogo J.P."/>
            <person name="Overkamp K.M."/>
            <person name="Park H.-S."/>
            <person name="Perrone G."/>
            <person name="Piumi F."/>
            <person name="Punt P.J."/>
            <person name="Ram A.F."/>
            <person name="Ramon A."/>
            <person name="Rauscher S."/>
            <person name="Record E."/>
            <person name="Riano-Pachon D.M."/>
            <person name="Robert V."/>
            <person name="Roehrig J."/>
            <person name="Ruller R."/>
            <person name="Salamov A."/>
            <person name="Salih N.S."/>
            <person name="Samson R.A."/>
            <person name="Sandor E."/>
            <person name="Sanguinetti M."/>
            <person name="Schuetze T."/>
            <person name="Sepcic K."/>
            <person name="Shelest E."/>
            <person name="Sherlock G."/>
            <person name="Sophianopoulou V."/>
            <person name="Squina F.M."/>
            <person name="Sun H."/>
            <person name="Susca A."/>
            <person name="Todd R.B."/>
            <person name="Tsang A."/>
            <person name="Unkles S.E."/>
            <person name="van de Wiele N."/>
            <person name="van Rossen-Uffink D."/>
            <person name="Oliveira J.V."/>
            <person name="Vesth T.C."/>
            <person name="Visser J."/>
            <person name="Yu J.-H."/>
            <person name="Zhou M."/>
            <person name="Andersen M.R."/>
            <person name="Archer D.B."/>
            <person name="Baker S.E."/>
            <person name="Benoit I."/>
            <person name="Brakhage A.A."/>
            <person name="Braus G.H."/>
            <person name="Fischer R."/>
            <person name="Frisvad J.C."/>
            <person name="Goldman G.H."/>
            <person name="Houbraken J."/>
            <person name="Oakley B."/>
            <person name="Pocsi I."/>
            <person name="Scazzocchio C."/>
            <person name="Seiboth B."/>
            <person name="vanKuyk P.A."/>
            <person name="Wortman J."/>
            <person name="Dyer P.S."/>
            <person name="Grigoriev I.V."/>
        </authorList>
    </citation>
    <scope>NUCLEOTIDE SEQUENCE [LARGE SCALE GENOMIC DNA]</scope>
    <source>
        <strain evidence="4">DTO 134E9</strain>
    </source>
</reference>
<dbReference type="RefSeq" id="XP_040684307.1">
    <property type="nucleotide sequence ID" value="XM_040829898.1"/>
</dbReference>
<organism evidence="3 4">
    <name type="scientific">Aspergillus wentii DTO 134E9</name>
    <dbReference type="NCBI Taxonomy" id="1073089"/>
    <lineage>
        <taxon>Eukaryota</taxon>
        <taxon>Fungi</taxon>
        <taxon>Dikarya</taxon>
        <taxon>Ascomycota</taxon>
        <taxon>Pezizomycotina</taxon>
        <taxon>Eurotiomycetes</taxon>
        <taxon>Eurotiomycetidae</taxon>
        <taxon>Eurotiales</taxon>
        <taxon>Aspergillaceae</taxon>
        <taxon>Aspergillus</taxon>
        <taxon>Aspergillus subgen. Cremei</taxon>
    </lineage>
</organism>
<dbReference type="Gene3D" id="3.40.309.10">
    <property type="entry name" value="Aldehyde Dehydrogenase, Chain A, domain 2"/>
    <property type="match status" value="1"/>
</dbReference>
<dbReference type="InterPro" id="IPR050740">
    <property type="entry name" value="Aldehyde_DH_Superfamily"/>
</dbReference>
<feature type="domain" description="Aldehyde dehydrogenase" evidence="2">
    <location>
        <begin position="20"/>
        <end position="440"/>
    </location>
</feature>
<dbReference type="InterPro" id="IPR016161">
    <property type="entry name" value="Ald_DH/histidinol_DH"/>
</dbReference>
<dbReference type="InterPro" id="IPR016162">
    <property type="entry name" value="Ald_DH_N"/>
</dbReference>
<dbReference type="AlphaFoldDB" id="A0A1L9R6U5"/>
<dbReference type="Gene3D" id="3.40.605.10">
    <property type="entry name" value="Aldehyde Dehydrogenase, Chain A, domain 1"/>
    <property type="match status" value="1"/>
</dbReference>
<name>A0A1L9R6U5_ASPWE</name>
<sequence>MLIINNKDIPGDANVSLSLEAVQSSAAAFPSWSKSPPSYRRALLNKTASLLRERYDGFRALLEEEVHMPPLFATKVNLDGGIALLEETAAVLSDSMTGCIPYSEGNSYAMVFKEAMGVVLGIAPWNAPVILGLRAVVAAVAGGNTVVFKGSELSPKTHFLLANLFRDAGFPPGVVNFLLSTPADAPAIYETIINHSAVKKCNFTGSTGVGRIIGSKAALALKPVLLELGGKNLAVVLEDADVEDAAGKIVLGGYLNNGQICMSTDLVLAVEPIAQPLINAILTHLQTQSGYQVIAPATKTRLDNLIADARSKGAIIHQSPSPCTTDLSYPATVIENVTPSMAFYTIEAFGPIFGILRVPTAEAAIAHTQASGYGLSAAIFTKSHFRALGLAEQIPAGAVHVNGMTVHDEATLPHGGMGESGFGRFGARWGVEEFLTTRTVILNP</sequence>
<proteinExistence type="predicted"/>
<dbReference type="Pfam" id="PF00171">
    <property type="entry name" value="Aldedh"/>
    <property type="match status" value="1"/>
</dbReference>
<keyword evidence="4" id="KW-1185">Reference proteome</keyword>